<dbReference type="GO" id="GO:0016020">
    <property type="term" value="C:membrane"/>
    <property type="evidence" value="ECO:0007669"/>
    <property type="project" value="UniProtKB-SubCell"/>
</dbReference>
<dbReference type="PROSITE" id="PS00086">
    <property type="entry name" value="CYTOCHROME_P450"/>
    <property type="match status" value="1"/>
</dbReference>
<comment type="subcellular location">
    <subcellularLocation>
        <location evidence="2">Membrane</location>
        <topology evidence="2">Single-pass membrane protein</topology>
    </subcellularLocation>
</comment>
<keyword evidence="11 14" id="KW-0503">Monooxygenase</keyword>
<dbReference type="InterPro" id="IPR002401">
    <property type="entry name" value="Cyt_P450_E_grp-I"/>
</dbReference>
<accession>F1SYE0</accession>
<keyword evidence="8 15" id="KW-1133">Transmembrane helix</keyword>
<dbReference type="Gene3D" id="1.10.630.10">
    <property type="entry name" value="Cytochrome P450"/>
    <property type="match status" value="1"/>
</dbReference>
<keyword evidence="9 14" id="KW-0560">Oxidoreductase</keyword>
<dbReference type="PANTHER" id="PTHR46300:SF7">
    <property type="entry name" value="P450, PUTATIVE (EUROFUNG)-RELATED"/>
    <property type="match status" value="1"/>
</dbReference>
<evidence type="ECO:0000256" key="12">
    <source>
        <dbReference type="ARBA" id="ARBA00023136"/>
    </source>
</evidence>
<comment type="pathway">
    <text evidence="3">Secondary metabolite biosynthesis.</text>
</comment>
<sequence>MVDYIYFYLVLIFLSYIWCSMRRKTASIQRLPSGPWSLPIIGNVHQLNAGHQHHTMAQWGGVYGDLVYARIFRTPVLVLNSVKVARELLDRKSSATSGRPRMMFLTEMLGWDSGIAFMQYGKRWKRHRTWICAAFESKESSSKYQPLQRREARNLLLNIIQAPTLFERHLSRFTAAIIMEIVYGHTMTSADDVFVKRADRAIQGTVDAGQIPATLIDLFPFLWSLPSWLPGMGFKARALELRKLIQETLDAPYVIATEAMSTGIAKSSFVADIIHDHFPHGMTEVDERDIKGAATAIYIAAAETTTTVLSTFILAMVLYPEIYKKAQDEIDRVVGDSRLPDFDDRPCLPYLNCIVKELYRWNSPAPLGVAHATTRKESYAGYDIPGDTILIPNIWAMTQNTIVYRQPDQFCPERFLAVQDADSDDHDPRKYIFGFGRRICPGRHFADSEIWLVVACIAATFDITKARDINGSEITPEVAFTQSFTSRPKAYACQIHPRTTRATLVAQLHLS</sequence>
<reference evidence="16" key="1">
    <citation type="journal article" date="2012" name="Arch. Microbiol.">
        <title>Molecular identification and functional characterization of cytochrome P450 monooxygenases from the brown-rot basidiomycete Postia placenta.</title>
        <authorList>
            <person name="Ide M."/>
            <person name="Ichinose H."/>
            <person name="Wariishi H."/>
        </authorList>
    </citation>
    <scope>NUCLEOTIDE SEQUENCE</scope>
    <source>
        <strain evidence="16">MAD-698-R</strain>
    </source>
</reference>
<proteinExistence type="evidence at transcript level"/>
<comment type="cofactor">
    <cofactor evidence="1 13">
        <name>heme</name>
        <dbReference type="ChEBI" id="CHEBI:30413"/>
    </cofactor>
</comment>
<keyword evidence="10 13" id="KW-0408">Iron</keyword>
<protein>
    <submittedName>
        <fullName evidence="16">Cytochrome P450</fullName>
    </submittedName>
</protein>
<evidence type="ECO:0000256" key="14">
    <source>
        <dbReference type="RuleBase" id="RU000461"/>
    </source>
</evidence>
<dbReference type="GO" id="GO:0020037">
    <property type="term" value="F:heme binding"/>
    <property type="evidence" value="ECO:0007669"/>
    <property type="project" value="InterPro"/>
</dbReference>
<dbReference type="AlphaFoldDB" id="F1SYE0"/>
<evidence type="ECO:0000256" key="3">
    <source>
        <dbReference type="ARBA" id="ARBA00005179"/>
    </source>
</evidence>
<dbReference type="InterPro" id="IPR001128">
    <property type="entry name" value="Cyt_P450"/>
</dbReference>
<evidence type="ECO:0000256" key="4">
    <source>
        <dbReference type="ARBA" id="ARBA00010617"/>
    </source>
</evidence>
<dbReference type="GO" id="GO:0005506">
    <property type="term" value="F:iron ion binding"/>
    <property type="evidence" value="ECO:0007669"/>
    <property type="project" value="InterPro"/>
</dbReference>
<evidence type="ECO:0000256" key="6">
    <source>
        <dbReference type="ARBA" id="ARBA00022692"/>
    </source>
</evidence>
<feature type="transmembrane region" description="Helical" evidence="15">
    <location>
        <begin position="6"/>
        <end position="21"/>
    </location>
</feature>
<feature type="transmembrane region" description="Helical" evidence="15">
    <location>
        <begin position="296"/>
        <end position="319"/>
    </location>
</feature>
<dbReference type="SUPFAM" id="SSF48264">
    <property type="entry name" value="Cytochrome P450"/>
    <property type="match status" value="1"/>
</dbReference>
<dbReference type="PRINTS" id="PR00463">
    <property type="entry name" value="EP450I"/>
</dbReference>
<dbReference type="PANTHER" id="PTHR46300">
    <property type="entry name" value="P450, PUTATIVE (EUROFUNG)-RELATED-RELATED"/>
    <property type="match status" value="1"/>
</dbReference>
<evidence type="ECO:0000256" key="15">
    <source>
        <dbReference type="SAM" id="Phobius"/>
    </source>
</evidence>
<evidence type="ECO:0000256" key="10">
    <source>
        <dbReference type="ARBA" id="ARBA00023004"/>
    </source>
</evidence>
<keyword evidence="7 13" id="KW-0479">Metal-binding</keyword>
<evidence type="ECO:0000256" key="1">
    <source>
        <dbReference type="ARBA" id="ARBA00001971"/>
    </source>
</evidence>
<keyword evidence="5 13" id="KW-0349">Heme</keyword>
<evidence type="ECO:0000256" key="13">
    <source>
        <dbReference type="PIRSR" id="PIRSR602401-1"/>
    </source>
</evidence>
<keyword evidence="12 15" id="KW-0472">Membrane</keyword>
<evidence type="ECO:0000256" key="7">
    <source>
        <dbReference type="ARBA" id="ARBA00022723"/>
    </source>
</evidence>
<dbReference type="InterPro" id="IPR017972">
    <property type="entry name" value="Cyt_P450_CS"/>
</dbReference>
<dbReference type="InterPro" id="IPR036396">
    <property type="entry name" value="Cyt_P450_sf"/>
</dbReference>
<evidence type="ECO:0000256" key="2">
    <source>
        <dbReference type="ARBA" id="ARBA00004167"/>
    </source>
</evidence>
<dbReference type="PRINTS" id="PR00385">
    <property type="entry name" value="P450"/>
</dbReference>
<organism evidence="16">
    <name type="scientific">Rhodonia placenta</name>
    <dbReference type="NCBI Taxonomy" id="104341"/>
    <lineage>
        <taxon>Eukaryota</taxon>
        <taxon>Fungi</taxon>
        <taxon>Dikarya</taxon>
        <taxon>Basidiomycota</taxon>
        <taxon>Agaricomycotina</taxon>
        <taxon>Agaricomycetes</taxon>
        <taxon>Polyporales</taxon>
        <taxon>Adustoporiaceae</taxon>
        <taxon>Rhodonia</taxon>
    </lineage>
</organism>
<name>F1SYE0_9APHY</name>
<dbReference type="CDD" id="cd11065">
    <property type="entry name" value="CYP64-like"/>
    <property type="match status" value="1"/>
</dbReference>
<evidence type="ECO:0000256" key="5">
    <source>
        <dbReference type="ARBA" id="ARBA00022617"/>
    </source>
</evidence>
<evidence type="ECO:0000256" key="8">
    <source>
        <dbReference type="ARBA" id="ARBA00022989"/>
    </source>
</evidence>
<dbReference type="InterPro" id="IPR050364">
    <property type="entry name" value="Cytochrome_P450_fung"/>
</dbReference>
<dbReference type="EMBL" id="AB573351">
    <property type="protein sequence ID" value="BAK09484.1"/>
    <property type="molecule type" value="mRNA"/>
</dbReference>
<evidence type="ECO:0000256" key="9">
    <source>
        <dbReference type="ARBA" id="ARBA00023002"/>
    </source>
</evidence>
<dbReference type="Pfam" id="PF00067">
    <property type="entry name" value="p450"/>
    <property type="match status" value="1"/>
</dbReference>
<evidence type="ECO:0000256" key="11">
    <source>
        <dbReference type="ARBA" id="ARBA00023033"/>
    </source>
</evidence>
<comment type="similarity">
    <text evidence="4 14">Belongs to the cytochrome P450 family.</text>
</comment>
<feature type="binding site" description="axial binding residue" evidence="13">
    <location>
        <position position="440"/>
    </location>
    <ligand>
        <name>heme</name>
        <dbReference type="ChEBI" id="CHEBI:30413"/>
    </ligand>
    <ligandPart>
        <name>Fe</name>
        <dbReference type="ChEBI" id="CHEBI:18248"/>
    </ligandPart>
</feature>
<evidence type="ECO:0000313" key="16">
    <source>
        <dbReference type="EMBL" id="BAK09484.1"/>
    </source>
</evidence>
<dbReference type="GO" id="GO:0004497">
    <property type="term" value="F:monooxygenase activity"/>
    <property type="evidence" value="ECO:0007669"/>
    <property type="project" value="UniProtKB-KW"/>
</dbReference>
<dbReference type="GO" id="GO:0016705">
    <property type="term" value="F:oxidoreductase activity, acting on paired donors, with incorporation or reduction of molecular oxygen"/>
    <property type="evidence" value="ECO:0007669"/>
    <property type="project" value="InterPro"/>
</dbReference>
<gene>
    <name evidence="16" type="primary">PpCYP162</name>
</gene>
<keyword evidence="6 15" id="KW-0812">Transmembrane</keyword>